<dbReference type="Proteomes" id="UP000324233">
    <property type="component" value="Chromosome"/>
</dbReference>
<feature type="region of interest" description="Disordered" evidence="1">
    <location>
        <begin position="1"/>
        <end position="32"/>
    </location>
</feature>
<dbReference type="SUPFAM" id="SSF52266">
    <property type="entry name" value="SGNH hydrolase"/>
    <property type="match status" value="1"/>
</dbReference>
<dbReference type="KEGG" id="agv:OJF2_42430"/>
<gene>
    <name evidence="3" type="ORF">OJF2_42430</name>
</gene>
<organism evidence="3 4">
    <name type="scientific">Aquisphaera giovannonii</name>
    <dbReference type="NCBI Taxonomy" id="406548"/>
    <lineage>
        <taxon>Bacteria</taxon>
        <taxon>Pseudomonadati</taxon>
        <taxon>Planctomycetota</taxon>
        <taxon>Planctomycetia</taxon>
        <taxon>Isosphaerales</taxon>
        <taxon>Isosphaeraceae</taxon>
        <taxon>Aquisphaera</taxon>
    </lineage>
</organism>
<name>A0A5B9W556_9BACT</name>
<dbReference type="Gene3D" id="3.40.50.1110">
    <property type="entry name" value="SGNH hydrolase"/>
    <property type="match status" value="1"/>
</dbReference>
<evidence type="ECO:0000313" key="4">
    <source>
        <dbReference type="Proteomes" id="UP000324233"/>
    </source>
</evidence>
<accession>A0A5B9W556</accession>
<dbReference type="GO" id="GO:0016788">
    <property type="term" value="F:hydrolase activity, acting on ester bonds"/>
    <property type="evidence" value="ECO:0007669"/>
    <property type="project" value="UniProtKB-ARBA"/>
</dbReference>
<dbReference type="OrthoDB" id="252349at2"/>
<dbReference type="EMBL" id="CP042997">
    <property type="protein sequence ID" value="QEH35688.1"/>
    <property type="molecule type" value="Genomic_DNA"/>
</dbReference>
<evidence type="ECO:0008006" key="5">
    <source>
        <dbReference type="Google" id="ProtNLM"/>
    </source>
</evidence>
<feature type="compositionally biased region" description="Low complexity" evidence="1">
    <location>
        <begin position="1"/>
        <end position="22"/>
    </location>
</feature>
<protein>
    <recommendedName>
        <fullName evidence="5">SGNH hydrolase-type esterase domain-containing protein</fullName>
    </recommendedName>
</protein>
<evidence type="ECO:0000313" key="3">
    <source>
        <dbReference type="EMBL" id="QEH35688.1"/>
    </source>
</evidence>
<reference evidence="3 4" key="1">
    <citation type="submission" date="2019-08" db="EMBL/GenBank/DDBJ databases">
        <title>Deep-cultivation of Planctomycetes and their phenomic and genomic characterization uncovers novel biology.</title>
        <authorList>
            <person name="Wiegand S."/>
            <person name="Jogler M."/>
            <person name="Boedeker C."/>
            <person name="Pinto D."/>
            <person name="Vollmers J."/>
            <person name="Rivas-Marin E."/>
            <person name="Kohn T."/>
            <person name="Peeters S.H."/>
            <person name="Heuer A."/>
            <person name="Rast P."/>
            <person name="Oberbeckmann S."/>
            <person name="Bunk B."/>
            <person name="Jeske O."/>
            <person name="Meyerdierks A."/>
            <person name="Storesund J.E."/>
            <person name="Kallscheuer N."/>
            <person name="Luecker S."/>
            <person name="Lage O.M."/>
            <person name="Pohl T."/>
            <person name="Merkel B.J."/>
            <person name="Hornburger P."/>
            <person name="Mueller R.-W."/>
            <person name="Bruemmer F."/>
            <person name="Labrenz M."/>
            <person name="Spormann A.M."/>
            <person name="Op den Camp H."/>
            <person name="Overmann J."/>
            <person name="Amann R."/>
            <person name="Jetten M.S.M."/>
            <person name="Mascher T."/>
            <person name="Medema M.H."/>
            <person name="Devos D.P."/>
            <person name="Kaster A.-K."/>
            <person name="Ovreas L."/>
            <person name="Rohde M."/>
            <person name="Galperin M.Y."/>
            <person name="Jogler C."/>
        </authorList>
    </citation>
    <scope>NUCLEOTIDE SEQUENCE [LARGE SCALE GENOMIC DNA]</scope>
    <source>
        <strain evidence="3 4">OJF2</strain>
    </source>
</reference>
<feature type="transmembrane region" description="Helical" evidence="2">
    <location>
        <begin position="41"/>
        <end position="63"/>
    </location>
</feature>
<evidence type="ECO:0000256" key="1">
    <source>
        <dbReference type="SAM" id="MobiDB-lite"/>
    </source>
</evidence>
<keyword evidence="2" id="KW-0812">Transmembrane</keyword>
<dbReference type="CDD" id="cd00229">
    <property type="entry name" value="SGNH_hydrolase"/>
    <property type="match status" value="1"/>
</dbReference>
<keyword evidence="2" id="KW-0472">Membrane</keyword>
<sequence length="454" mass="49664">MTTDDAGPMEPPAASAAAAEAEAAGDRSRPAGTRARRRRRWLFRLATLLAVLVGQEALFRAMFPIPDVPAFNRIHYQQMAQSHPNLGKALAHGLVYERLRVASRPDGFVKVHSLNLRGFRTPDFAIDPAPGRRRILVIGDSVIEGEGAGDAETIPAAWSRLLAGEGTDAEVINLGAIAASLPHLWAVVSEAVPLLRPTDVVVALYPNDMPYDDTRCLGVPPRRFPRPAPGWPRPRLAELLDRVILDRPIHRRWFHPPIDFFAPVPDSTNPWSSGKPRPPELREDLCEDMKAGRLNPWLIFQSADMPRWLSHDFAAGGGSPRPFLEKMREVCRSAGARMTVAYTPFLGVVHPRYVPALVALGMDRATAEALPVDPKYRSQPRHLAEVCRDLGLPLADATAALEAAEAAEGPQYWAYDTHPNPAGYATIARRIHEAWKASGTGAGGGLARSDGEKR</sequence>
<evidence type="ECO:0000256" key="2">
    <source>
        <dbReference type="SAM" id="Phobius"/>
    </source>
</evidence>
<dbReference type="InterPro" id="IPR036514">
    <property type="entry name" value="SGNH_hydro_sf"/>
</dbReference>
<dbReference type="AlphaFoldDB" id="A0A5B9W556"/>
<keyword evidence="2" id="KW-1133">Transmembrane helix</keyword>
<keyword evidence="4" id="KW-1185">Reference proteome</keyword>
<dbReference type="RefSeq" id="WP_148595460.1">
    <property type="nucleotide sequence ID" value="NZ_CP042997.1"/>
</dbReference>
<proteinExistence type="predicted"/>